<reference evidence="2 3" key="1">
    <citation type="journal article" date="2013" name="Proc. Natl. Acad. Sci. U.S.A.">
        <title>Twelve previously unknown phage genera are ubiquitous in global oceans.</title>
        <authorList>
            <person name="Holmfeldt K."/>
            <person name="Solonenko N."/>
            <person name="Shah M."/>
            <person name="Corrier K."/>
            <person name="Riemann L."/>
            <person name="Verberkmoes N.C."/>
            <person name="Sullivan M.B."/>
        </authorList>
    </citation>
    <scope>NUCLEOTIDE SEQUENCE [LARGE SCALE GENOMIC DNA]</scope>
    <source>
        <strain evidence="2">Phi10:1</strain>
    </source>
</reference>
<evidence type="ECO:0000256" key="1">
    <source>
        <dbReference type="SAM" id="MobiDB-lite"/>
    </source>
</evidence>
<gene>
    <name evidence="2" type="ORF">Phi10:1_gp025</name>
</gene>
<name>R9ZZ29_9CAUD</name>
<accession>R9ZZ29</accession>
<evidence type="ECO:0000313" key="2">
    <source>
        <dbReference type="EMBL" id="AGO48366.1"/>
    </source>
</evidence>
<evidence type="ECO:0008006" key="4">
    <source>
        <dbReference type="Google" id="ProtNLM"/>
    </source>
</evidence>
<dbReference type="Proteomes" id="UP000014711">
    <property type="component" value="Segment"/>
</dbReference>
<sequence length="286" mass="33719">MAKELPYFQFEPAEYLTKDVSFCSLAAQGLFINICSYYWQRECKLNHKQFIRRFNYQEEFDELISEGVIDLDDDKNINIKFLDVQYDKATNQSKTNSINGSKGGRPRKNKPKETEIKPNINRNETETKGIREDNIIKEDKIVDETIKRNDNNFLNQDSIYPISRLKENYLSNEQVLNAVLNIKENKFKDLEHLKSRLDEYISHFLSGGQTSNTPKDFAQHFRNWNKKSLEINGGFKKEFKLDNPLNEEVVRYISNVDPDPKEMILSKFLDMQTRNKEGGYIYKRLN</sequence>
<keyword evidence="3" id="KW-1185">Reference proteome</keyword>
<dbReference type="EMBL" id="KC821618">
    <property type="protein sequence ID" value="AGO48366.1"/>
    <property type="molecule type" value="Genomic_DNA"/>
</dbReference>
<proteinExistence type="predicted"/>
<dbReference type="RefSeq" id="YP_008241944.1">
    <property type="nucleotide sequence ID" value="NC_021802.1"/>
</dbReference>
<organism evidence="2 3">
    <name type="scientific">Cellulophaga phage phi10:1</name>
    <dbReference type="NCBI Taxonomy" id="1327981"/>
    <lineage>
        <taxon>Viruses</taxon>
        <taxon>Duplodnaviria</taxon>
        <taxon>Heunggongvirae</taxon>
        <taxon>Uroviricota</taxon>
        <taxon>Caudoviricetes</taxon>
        <taxon>Assiduviridae</taxon>
        <taxon>Cebadecemvirus</taxon>
        <taxon>Cebadecemvirus phi10una</taxon>
    </lineage>
</organism>
<dbReference type="KEGG" id="vg:16797049"/>
<feature type="region of interest" description="Disordered" evidence="1">
    <location>
        <begin position="92"/>
        <end position="127"/>
    </location>
</feature>
<dbReference type="OrthoDB" id="30071at10239"/>
<reference evidence="3" key="2">
    <citation type="submission" date="2013-03" db="EMBL/GenBank/DDBJ databases">
        <title>The Cellulophaga phages: a novel, diverse, and globally ubiquitous model system.</title>
        <authorList>
            <person name="Holmfeldt K."/>
            <person name="Solonenko N."/>
            <person name="Shah M."/>
            <person name="Corrier K."/>
            <person name="Riemann L."/>
            <person name="VerBerkmoes N.C."/>
            <person name="Sullivan M.B."/>
        </authorList>
    </citation>
    <scope>NUCLEOTIDE SEQUENCE [LARGE SCALE GENOMIC DNA]</scope>
</reference>
<evidence type="ECO:0000313" key="3">
    <source>
        <dbReference type="Proteomes" id="UP000014711"/>
    </source>
</evidence>
<dbReference type="GeneID" id="16797049"/>
<protein>
    <recommendedName>
        <fullName evidence="4">DUF1376 domain-containing protein</fullName>
    </recommendedName>
</protein>